<dbReference type="EMBL" id="ML179109">
    <property type="protein sequence ID" value="THV00080.1"/>
    <property type="molecule type" value="Genomic_DNA"/>
</dbReference>
<feature type="transmembrane region" description="Helical" evidence="2">
    <location>
        <begin position="12"/>
        <end position="34"/>
    </location>
</feature>
<reference evidence="4 5" key="1">
    <citation type="journal article" date="2019" name="Nat. Ecol. Evol.">
        <title>Megaphylogeny resolves global patterns of mushroom evolution.</title>
        <authorList>
            <person name="Varga T."/>
            <person name="Krizsan K."/>
            <person name="Foldi C."/>
            <person name="Dima B."/>
            <person name="Sanchez-Garcia M."/>
            <person name="Sanchez-Ramirez S."/>
            <person name="Szollosi G.J."/>
            <person name="Szarkandi J.G."/>
            <person name="Papp V."/>
            <person name="Albert L."/>
            <person name="Andreopoulos W."/>
            <person name="Angelini C."/>
            <person name="Antonin V."/>
            <person name="Barry K.W."/>
            <person name="Bougher N.L."/>
            <person name="Buchanan P."/>
            <person name="Buyck B."/>
            <person name="Bense V."/>
            <person name="Catcheside P."/>
            <person name="Chovatia M."/>
            <person name="Cooper J."/>
            <person name="Damon W."/>
            <person name="Desjardin D."/>
            <person name="Finy P."/>
            <person name="Geml J."/>
            <person name="Haridas S."/>
            <person name="Hughes K."/>
            <person name="Justo A."/>
            <person name="Karasinski D."/>
            <person name="Kautmanova I."/>
            <person name="Kiss B."/>
            <person name="Kocsube S."/>
            <person name="Kotiranta H."/>
            <person name="LaButti K.M."/>
            <person name="Lechner B.E."/>
            <person name="Liimatainen K."/>
            <person name="Lipzen A."/>
            <person name="Lukacs Z."/>
            <person name="Mihaltcheva S."/>
            <person name="Morgado L.N."/>
            <person name="Niskanen T."/>
            <person name="Noordeloos M.E."/>
            <person name="Ohm R.A."/>
            <person name="Ortiz-Santana B."/>
            <person name="Ovrebo C."/>
            <person name="Racz N."/>
            <person name="Riley R."/>
            <person name="Savchenko A."/>
            <person name="Shiryaev A."/>
            <person name="Soop K."/>
            <person name="Spirin V."/>
            <person name="Szebenyi C."/>
            <person name="Tomsovsky M."/>
            <person name="Tulloss R.E."/>
            <person name="Uehling J."/>
            <person name="Grigoriev I.V."/>
            <person name="Vagvolgyi C."/>
            <person name="Papp T."/>
            <person name="Martin F.M."/>
            <person name="Miettinen O."/>
            <person name="Hibbett D.S."/>
            <person name="Nagy L.G."/>
        </authorList>
    </citation>
    <scope>NUCLEOTIDE SEQUENCE [LARGE SCALE GENOMIC DNA]</scope>
    <source>
        <strain evidence="4 5">CBS 962.96</strain>
    </source>
</reference>
<evidence type="ECO:0000259" key="3">
    <source>
        <dbReference type="Pfam" id="PF00690"/>
    </source>
</evidence>
<dbReference type="SUPFAM" id="SSF81665">
    <property type="entry name" value="Calcium ATPase, transmembrane domain M"/>
    <property type="match status" value="1"/>
</dbReference>
<feature type="region of interest" description="Disordered" evidence="1">
    <location>
        <begin position="70"/>
        <end position="92"/>
    </location>
</feature>
<name>A0A4S8MCA9_DENBC</name>
<evidence type="ECO:0000313" key="4">
    <source>
        <dbReference type="EMBL" id="THV00080.1"/>
    </source>
</evidence>
<dbReference type="AlphaFoldDB" id="A0A4S8MCA9"/>
<evidence type="ECO:0000313" key="5">
    <source>
        <dbReference type="Proteomes" id="UP000297245"/>
    </source>
</evidence>
<dbReference type="OrthoDB" id="116380at2759"/>
<dbReference type="Pfam" id="PF00690">
    <property type="entry name" value="Cation_ATPase_N"/>
    <property type="match status" value="1"/>
</dbReference>
<evidence type="ECO:0000256" key="2">
    <source>
        <dbReference type="SAM" id="Phobius"/>
    </source>
</evidence>
<organism evidence="4 5">
    <name type="scientific">Dendrothele bispora (strain CBS 962.96)</name>
    <dbReference type="NCBI Taxonomy" id="1314807"/>
    <lineage>
        <taxon>Eukaryota</taxon>
        <taxon>Fungi</taxon>
        <taxon>Dikarya</taxon>
        <taxon>Basidiomycota</taxon>
        <taxon>Agaricomycotina</taxon>
        <taxon>Agaricomycetes</taxon>
        <taxon>Agaricomycetidae</taxon>
        <taxon>Agaricales</taxon>
        <taxon>Agaricales incertae sedis</taxon>
        <taxon>Dendrothele</taxon>
    </lineage>
</organism>
<dbReference type="InterPro" id="IPR023298">
    <property type="entry name" value="ATPase_P-typ_TM_dom_sf"/>
</dbReference>
<keyword evidence="5" id="KW-1185">Reference proteome</keyword>
<feature type="domain" description="Cation-transporting P-type ATPase N-terminal" evidence="3">
    <location>
        <begin position="89"/>
        <end position="141"/>
    </location>
</feature>
<accession>A0A4S8MCA9</accession>
<keyword evidence="2" id="KW-0812">Transmembrane</keyword>
<protein>
    <recommendedName>
        <fullName evidence="3">Cation-transporting P-type ATPase N-terminal domain-containing protein</fullName>
    </recommendedName>
</protein>
<proteinExistence type="predicted"/>
<dbReference type="Proteomes" id="UP000297245">
    <property type="component" value="Unassembled WGS sequence"/>
</dbReference>
<evidence type="ECO:0000256" key="1">
    <source>
        <dbReference type="SAM" id="MobiDB-lite"/>
    </source>
</evidence>
<dbReference type="InterPro" id="IPR004014">
    <property type="entry name" value="ATPase_P-typ_cation-transptr_N"/>
</dbReference>
<gene>
    <name evidence="4" type="ORF">K435DRAFT_794426</name>
</gene>
<sequence>MTWMLLWFNIHGLLSFGTTCYLLLAPFIWSLILIPLPMDKKECRTEPILAFVLESIQRSSDLRLFKRKNSGRAHTQSTSQSALTSQNSQTALAEHDAKPRLFYRYGENLLSDKGGVSAVFVLVRQMANALTLVLVAAMALSKTGSKEPYKAEKIMDSLRSLSSPTARVTFQEEDLQFQSGLISQNPQTALAERAHLLNGSVIHPKLRINADGQDDAKVQLEEYGENLLPDKSGASTVSLCIRQMANDWIKEPSSPLSLSSVGFLQEYEAEKTLDSIRIFFSYCCCGIEWCSDFYKYRCPMRLLIQDEIKSQVISFWGDYGCESSEIGLT</sequence>
<keyword evidence="2" id="KW-1133">Transmembrane helix</keyword>
<keyword evidence="2" id="KW-0472">Membrane</keyword>
<feature type="compositionally biased region" description="Low complexity" evidence="1">
    <location>
        <begin position="75"/>
        <end position="90"/>
    </location>
</feature>